<dbReference type="OrthoDB" id="2435819at2759"/>
<evidence type="ECO:0000313" key="2">
    <source>
        <dbReference type="Proteomes" id="UP000789342"/>
    </source>
</evidence>
<evidence type="ECO:0000313" key="1">
    <source>
        <dbReference type="EMBL" id="CAG8701884.1"/>
    </source>
</evidence>
<dbReference type="AlphaFoldDB" id="A0A9N9HRF1"/>
<sequence>MDEWKLIEALLEVLEDFQELITTLSGTKYPTHNLVCPHVKAIFEELEILDVLDDLNIDLTVNKISIP</sequence>
<feature type="non-terminal residue" evidence="1">
    <location>
        <position position="67"/>
    </location>
</feature>
<organism evidence="1 2">
    <name type="scientific">Acaulospora morrowiae</name>
    <dbReference type="NCBI Taxonomy" id="94023"/>
    <lineage>
        <taxon>Eukaryota</taxon>
        <taxon>Fungi</taxon>
        <taxon>Fungi incertae sedis</taxon>
        <taxon>Mucoromycota</taxon>
        <taxon>Glomeromycotina</taxon>
        <taxon>Glomeromycetes</taxon>
        <taxon>Diversisporales</taxon>
        <taxon>Acaulosporaceae</taxon>
        <taxon>Acaulospora</taxon>
    </lineage>
</organism>
<keyword evidence="2" id="KW-1185">Reference proteome</keyword>
<name>A0A9N9HRF1_9GLOM</name>
<comment type="caution">
    <text evidence="1">The sequence shown here is derived from an EMBL/GenBank/DDBJ whole genome shotgun (WGS) entry which is preliminary data.</text>
</comment>
<accession>A0A9N9HRF1</accession>
<protein>
    <submittedName>
        <fullName evidence="1">16847_t:CDS:1</fullName>
    </submittedName>
</protein>
<reference evidence="1" key="1">
    <citation type="submission" date="2021-06" db="EMBL/GenBank/DDBJ databases">
        <authorList>
            <person name="Kallberg Y."/>
            <person name="Tangrot J."/>
            <person name="Rosling A."/>
        </authorList>
    </citation>
    <scope>NUCLEOTIDE SEQUENCE</scope>
    <source>
        <strain evidence="1">CL551</strain>
    </source>
</reference>
<proteinExistence type="predicted"/>
<dbReference type="Proteomes" id="UP000789342">
    <property type="component" value="Unassembled WGS sequence"/>
</dbReference>
<dbReference type="EMBL" id="CAJVPV010017213">
    <property type="protein sequence ID" value="CAG8701884.1"/>
    <property type="molecule type" value="Genomic_DNA"/>
</dbReference>
<gene>
    <name evidence="1" type="ORF">AMORRO_LOCUS12182</name>
</gene>